<dbReference type="Gene3D" id="3.10.105.10">
    <property type="entry name" value="Dipeptide-binding Protein, Domain 3"/>
    <property type="match status" value="1"/>
</dbReference>
<dbReference type="GO" id="GO:1904680">
    <property type="term" value="F:peptide transmembrane transporter activity"/>
    <property type="evidence" value="ECO:0007669"/>
    <property type="project" value="TreeGrafter"/>
</dbReference>
<accession>A0A2K8KSX4</accession>
<organism evidence="6 7">
    <name type="scientific">Reinekea forsetii</name>
    <dbReference type="NCBI Taxonomy" id="1336806"/>
    <lineage>
        <taxon>Bacteria</taxon>
        <taxon>Pseudomonadati</taxon>
        <taxon>Pseudomonadota</taxon>
        <taxon>Gammaproteobacteria</taxon>
        <taxon>Oceanospirillales</taxon>
        <taxon>Saccharospirillaceae</taxon>
        <taxon>Reinekea</taxon>
    </lineage>
</organism>
<dbReference type="InterPro" id="IPR030678">
    <property type="entry name" value="Peptide/Ni-bd"/>
</dbReference>
<evidence type="ECO:0000256" key="4">
    <source>
        <dbReference type="ARBA" id="ARBA00022729"/>
    </source>
</evidence>
<feature type="domain" description="Solute-binding protein family 5" evidence="5">
    <location>
        <begin position="113"/>
        <end position="497"/>
    </location>
</feature>
<dbReference type="GO" id="GO:0015833">
    <property type="term" value="P:peptide transport"/>
    <property type="evidence" value="ECO:0007669"/>
    <property type="project" value="TreeGrafter"/>
</dbReference>
<reference evidence="6 7" key="1">
    <citation type="journal article" date="2017" name="Environ. Microbiol.">
        <title>Genomic and physiological analyses of 'Reinekea forsetii' reveal a versatile opportunistic lifestyle during spring algae blooms.</title>
        <authorList>
            <person name="Avci B."/>
            <person name="Hahnke R.L."/>
            <person name="Chafee M."/>
            <person name="Fischer T."/>
            <person name="Gruber-Vodicka H."/>
            <person name="Tegetmeyer H.E."/>
            <person name="Harder J."/>
            <person name="Fuchs B.M."/>
            <person name="Amann R.I."/>
            <person name="Teeling H."/>
        </authorList>
    </citation>
    <scope>NUCLEOTIDE SEQUENCE [LARGE SCALE GENOMIC DNA]</scope>
    <source>
        <strain evidence="6 7">Hel1_31_D35</strain>
    </source>
</reference>
<dbReference type="RefSeq" id="WP_100258061.1">
    <property type="nucleotide sequence ID" value="NZ_CP011797.1"/>
</dbReference>
<name>A0A2K8KSX4_9GAMM</name>
<dbReference type="PANTHER" id="PTHR30290">
    <property type="entry name" value="PERIPLASMIC BINDING COMPONENT OF ABC TRANSPORTER"/>
    <property type="match status" value="1"/>
</dbReference>
<dbReference type="PROSITE" id="PS01040">
    <property type="entry name" value="SBP_BACTERIAL_5"/>
    <property type="match status" value="1"/>
</dbReference>
<proteinExistence type="inferred from homology"/>
<dbReference type="FunFam" id="3.90.76.10:FF:000001">
    <property type="entry name" value="Oligopeptide ABC transporter substrate-binding protein"/>
    <property type="match status" value="1"/>
</dbReference>
<dbReference type="InterPro" id="IPR023765">
    <property type="entry name" value="SBP_5_CS"/>
</dbReference>
<keyword evidence="7" id="KW-1185">Reference proteome</keyword>
<keyword evidence="3" id="KW-0813">Transport</keyword>
<evidence type="ECO:0000259" key="5">
    <source>
        <dbReference type="Pfam" id="PF00496"/>
    </source>
</evidence>
<dbReference type="Pfam" id="PF00496">
    <property type="entry name" value="SBP_bac_5"/>
    <property type="match status" value="1"/>
</dbReference>
<evidence type="ECO:0000313" key="6">
    <source>
        <dbReference type="EMBL" id="ATX77835.1"/>
    </source>
</evidence>
<dbReference type="CDD" id="cd08504">
    <property type="entry name" value="PBP2_OppA"/>
    <property type="match status" value="1"/>
</dbReference>
<protein>
    <submittedName>
        <fullName evidence="6">Oligopeptide ABC transporter, periplasmic oligopeptide-binding protein OppA</fullName>
    </submittedName>
</protein>
<dbReference type="InterPro" id="IPR039424">
    <property type="entry name" value="SBP_5"/>
</dbReference>
<dbReference type="KEGG" id="rfo:REIFOR_02712"/>
<dbReference type="PANTHER" id="PTHR30290:SF10">
    <property type="entry name" value="PERIPLASMIC OLIGOPEPTIDE-BINDING PROTEIN-RELATED"/>
    <property type="match status" value="1"/>
</dbReference>
<dbReference type="GO" id="GO:0030288">
    <property type="term" value="C:outer membrane-bounded periplasmic space"/>
    <property type="evidence" value="ECO:0007669"/>
    <property type="project" value="TreeGrafter"/>
</dbReference>
<dbReference type="InterPro" id="IPR000914">
    <property type="entry name" value="SBP_5_dom"/>
</dbReference>
<keyword evidence="4" id="KW-0732">Signal</keyword>
<evidence type="ECO:0000256" key="2">
    <source>
        <dbReference type="ARBA" id="ARBA00005695"/>
    </source>
</evidence>
<evidence type="ECO:0000256" key="1">
    <source>
        <dbReference type="ARBA" id="ARBA00004196"/>
    </source>
</evidence>
<comment type="subcellular location">
    <subcellularLocation>
        <location evidence="1">Cell envelope</location>
    </subcellularLocation>
</comment>
<dbReference type="Gene3D" id="3.90.76.10">
    <property type="entry name" value="Dipeptide-binding Protein, Domain 1"/>
    <property type="match status" value="1"/>
</dbReference>
<dbReference type="SUPFAM" id="SSF53850">
    <property type="entry name" value="Periplasmic binding protein-like II"/>
    <property type="match status" value="1"/>
</dbReference>
<evidence type="ECO:0000313" key="7">
    <source>
        <dbReference type="Proteomes" id="UP000229757"/>
    </source>
</evidence>
<sequence>MKPFQKTLAAALVGTSILLTGCSSDNDADASNTDAANDTAELALGVAASVPTIIAAAMHPVTGETLAADQTFTYWALDEHSSFDPQIVEDVAGSDHVRNLFEGLLSQDADGNLVPGVAERFEASDDKKTYTFFLRENAKWSNGDPITANDFVYAWQRAVDPVTASPYSWYMEIMAIKNGAEIIAGEQPVASLGVSAVDDYTFQVELSESLPYFPMMVSHSTTFPTHKATIEQFGNEWTKPENMVNNGAYSLTEHVVNERVVMERNSNYWNDAETIIEKVVTLVIPDDNQGLIRWKAGELDRGPVPSGQYLALKAEFGADVAVSVPSLCTYYYAYNLSASGSEALKDKRVRQALSYAVDRSIITESILQAGQIEAYTFTPGATAGFEVPDVEFGKLTQAERDAKAIELLAAAGYDENNPLSVEILYNTSEGHKSIATAITQMWKSKLGVNAEMNNMEWTTFLEERGNQNFDISRGGWCGDYNEASTFLDLVRSESGYNDGKWVNAEVDQLMTQAKTMADPSANYTRIEQIVADEMPLIPLYHYTSVFMLDSEVKGWPYNNVQTNWYAKNLYKVAE</sequence>
<dbReference type="Gene3D" id="3.40.190.10">
    <property type="entry name" value="Periplasmic binding protein-like II"/>
    <property type="match status" value="1"/>
</dbReference>
<dbReference type="Proteomes" id="UP000229757">
    <property type="component" value="Chromosome"/>
</dbReference>
<dbReference type="PROSITE" id="PS51257">
    <property type="entry name" value="PROKAR_LIPOPROTEIN"/>
    <property type="match status" value="1"/>
</dbReference>
<dbReference type="FunFam" id="3.10.105.10:FF:000001">
    <property type="entry name" value="Oligopeptide ABC transporter, oligopeptide-binding protein"/>
    <property type="match status" value="1"/>
</dbReference>
<dbReference type="OrthoDB" id="9801912at2"/>
<evidence type="ECO:0000256" key="3">
    <source>
        <dbReference type="ARBA" id="ARBA00022448"/>
    </source>
</evidence>
<gene>
    <name evidence="6" type="primary">oppA</name>
    <name evidence="6" type="ORF">REIFOR_02712</name>
</gene>
<dbReference type="PIRSF" id="PIRSF002741">
    <property type="entry name" value="MppA"/>
    <property type="match status" value="1"/>
</dbReference>
<dbReference type="GO" id="GO:0043190">
    <property type="term" value="C:ATP-binding cassette (ABC) transporter complex"/>
    <property type="evidence" value="ECO:0007669"/>
    <property type="project" value="InterPro"/>
</dbReference>
<dbReference type="EMBL" id="CP011797">
    <property type="protein sequence ID" value="ATX77835.1"/>
    <property type="molecule type" value="Genomic_DNA"/>
</dbReference>
<comment type="similarity">
    <text evidence="2">Belongs to the bacterial solute-binding protein 5 family.</text>
</comment>
<dbReference type="AlphaFoldDB" id="A0A2K8KSX4"/>